<comment type="caution">
    <text evidence="1">The sequence shown here is derived from an EMBL/GenBank/DDBJ whole genome shotgun (WGS) entry which is preliminary data.</text>
</comment>
<gene>
    <name evidence="1" type="ORF">L2A60_17730</name>
</gene>
<dbReference type="RefSeq" id="WP_235705794.1">
    <property type="nucleotide sequence ID" value="NZ_JAKGBZ010000057.1"/>
</dbReference>
<name>A0ABS9E0G8_9PROT</name>
<reference evidence="1 2" key="1">
    <citation type="submission" date="2022-01" db="EMBL/GenBank/DDBJ databases">
        <authorList>
            <person name="Won M."/>
            <person name="Kim S.-J."/>
            <person name="Kwon S.-W."/>
        </authorList>
    </citation>
    <scope>NUCLEOTIDE SEQUENCE [LARGE SCALE GENOMIC DNA]</scope>
    <source>
        <strain evidence="1 2">KCTC 23505</strain>
    </source>
</reference>
<dbReference type="EMBL" id="JAKGBZ010000057">
    <property type="protein sequence ID" value="MCF3948512.1"/>
    <property type="molecule type" value="Genomic_DNA"/>
</dbReference>
<dbReference type="Proteomes" id="UP001521209">
    <property type="component" value="Unassembled WGS sequence"/>
</dbReference>
<keyword evidence="2" id="KW-1185">Reference proteome</keyword>
<proteinExistence type="predicted"/>
<accession>A0ABS9E0G8</accession>
<evidence type="ECO:0000313" key="2">
    <source>
        <dbReference type="Proteomes" id="UP001521209"/>
    </source>
</evidence>
<sequence>MAVTSFDVDERTANAILELRGTFGVKTNAAVIRKALALAQVVSREATEDHTITVTGKSEPIRISLDR</sequence>
<protein>
    <submittedName>
        <fullName evidence="1">Uncharacterized protein</fullName>
    </submittedName>
</protein>
<organism evidence="1 2">
    <name type="scientific">Acidiphilium iwatense</name>
    <dbReference type="NCBI Taxonomy" id="768198"/>
    <lineage>
        <taxon>Bacteria</taxon>
        <taxon>Pseudomonadati</taxon>
        <taxon>Pseudomonadota</taxon>
        <taxon>Alphaproteobacteria</taxon>
        <taxon>Acetobacterales</taxon>
        <taxon>Acidocellaceae</taxon>
        <taxon>Acidiphilium</taxon>
    </lineage>
</organism>
<evidence type="ECO:0000313" key="1">
    <source>
        <dbReference type="EMBL" id="MCF3948512.1"/>
    </source>
</evidence>